<organism evidence="1 2">
    <name type="scientific">Parthenolecanium corni</name>
    <dbReference type="NCBI Taxonomy" id="536013"/>
    <lineage>
        <taxon>Eukaryota</taxon>
        <taxon>Metazoa</taxon>
        <taxon>Ecdysozoa</taxon>
        <taxon>Arthropoda</taxon>
        <taxon>Hexapoda</taxon>
        <taxon>Insecta</taxon>
        <taxon>Pterygota</taxon>
        <taxon>Neoptera</taxon>
        <taxon>Paraneoptera</taxon>
        <taxon>Hemiptera</taxon>
        <taxon>Sternorrhyncha</taxon>
        <taxon>Coccoidea</taxon>
        <taxon>Coccidae</taxon>
        <taxon>Parthenolecanium</taxon>
    </lineage>
</organism>
<protein>
    <submittedName>
        <fullName evidence="1">Uncharacterized protein</fullName>
    </submittedName>
</protein>
<accession>A0AAN9TIG5</accession>
<dbReference type="Proteomes" id="UP001367676">
    <property type="component" value="Unassembled WGS sequence"/>
</dbReference>
<reference evidence="1 2" key="1">
    <citation type="submission" date="2024-03" db="EMBL/GenBank/DDBJ databases">
        <title>Adaptation during the transition from Ophiocordyceps entomopathogen to insect associate is accompanied by gene loss and intensified selection.</title>
        <authorList>
            <person name="Ward C.M."/>
            <person name="Onetto C.A."/>
            <person name="Borneman A.R."/>
        </authorList>
    </citation>
    <scope>NUCLEOTIDE SEQUENCE [LARGE SCALE GENOMIC DNA]</scope>
    <source>
        <strain evidence="1">AWRI1</strain>
        <tissue evidence="1">Single Adult Female</tissue>
    </source>
</reference>
<sequence length="78" mass="8838">MENSVSSGDPSAHGSLTSDKVLGLCSLIRRAMPVMEPPAPNTINFNFQTLQDSLRDKREKRKIRTIDSVVYKYREIEV</sequence>
<name>A0AAN9TIG5_9HEMI</name>
<comment type="caution">
    <text evidence="1">The sequence shown here is derived from an EMBL/GenBank/DDBJ whole genome shotgun (WGS) entry which is preliminary data.</text>
</comment>
<dbReference type="AlphaFoldDB" id="A0AAN9TIG5"/>
<dbReference type="EMBL" id="JBBCAQ010000018">
    <property type="protein sequence ID" value="KAK7595264.1"/>
    <property type="molecule type" value="Genomic_DNA"/>
</dbReference>
<evidence type="ECO:0000313" key="2">
    <source>
        <dbReference type="Proteomes" id="UP001367676"/>
    </source>
</evidence>
<gene>
    <name evidence="1" type="ORF">V9T40_013089</name>
</gene>
<proteinExistence type="predicted"/>
<evidence type="ECO:0000313" key="1">
    <source>
        <dbReference type="EMBL" id="KAK7595264.1"/>
    </source>
</evidence>
<keyword evidence="2" id="KW-1185">Reference proteome</keyword>